<comment type="caution">
    <text evidence="9">The sequence shown here is derived from an EMBL/GenBank/DDBJ whole genome shotgun (WGS) entry which is preliminary data.</text>
</comment>
<feature type="transmembrane region" description="Helical" evidence="7">
    <location>
        <begin position="187"/>
        <end position="210"/>
    </location>
</feature>
<protein>
    <recommendedName>
        <fullName evidence="8">Rhodopsin domain-containing protein</fullName>
    </recommendedName>
</protein>
<evidence type="ECO:0000256" key="3">
    <source>
        <dbReference type="ARBA" id="ARBA00022989"/>
    </source>
</evidence>
<evidence type="ECO:0000259" key="8">
    <source>
        <dbReference type="Pfam" id="PF20684"/>
    </source>
</evidence>
<evidence type="ECO:0000256" key="1">
    <source>
        <dbReference type="ARBA" id="ARBA00004141"/>
    </source>
</evidence>
<feature type="compositionally biased region" description="Low complexity" evidence="6">
    <location>
        <begin position="324"/>
        <end position="338"/>
    </location>
</feature>
<feature type="transmembrane region" description="Helical" evidence="7">
    <location>
        <begin position="110"/>
        <end position="128"/>
    </location>
</feature>
<dbReference type="PANTHER" id="PTHR33048:SF2">
    <property type="entry name" value="SRPK"/>
    <property type="match status" value="1"/>
</dbReference>
<evidence type="ECO:0000256" key="4">
    <source>
        <dbReference type="ARBA" id="ARBA00023136"/>
    </source>
</evidence>
<dbReference type="Pfam" id="PF20684">
    <property type="entry name" value="Fung_rhodopsin"/>
    <property type="match status" value="1"/>
</dbReference>
<feature type="region of interest" description="Disordered" evidence="6">
    <location>
        <begin position="312"/>
        <end position="338"/>
    </location>
</feature>
<feature type="domain" description="Rhodopsin" evidence="8">
    <location>
        <begin position="30"/>
        <end position="277"/>
    </location>
</feature>
<evidence type="ECO:0000256" key="2">
    <source>
        <dbReference type="ARBA" id="ARBA00022692"/>
    </source>
</evidence>
<organism evidence="9 10">
    <name type="scientific">Apiospora marii</name>
    <dbReference type="NCBI Taxonomy" id="335849"/>
    <lineage>
        <taxon>Eukaryota</taxon>
        <taxon>Fungi</taxon>
        <taxon>Dikarya</taxon>
        <taxon>Ascomycota</taxon>
        <taxon>Pezizomycotina</taxon>
        <taxon>Sordariomycetes</taxon>
        <taxon>Xylariomycetidae</taxon>
        <taxon>Amphisphaeriales</taxon>
        <taxon>Apiosporaceae</taxon>
        <taxon>Apiospora</taxon>
    </lineage>
</organism>
<accession>A0ABR1RUQ3</accession>
<dbReference type="PANTHER" id="PTHR33048">
    <property type="entry name" value="PTH11-LIKE INTEGRAL MEMBRANE PROTEIN (AFU_ORTHOLOGUE AFUA_5G11245)"/>
    <property type="match status" value="1"/>
</dbReference>
<evidence type="ECO:0000313" key="10">
    <source>
        <dbReference type="Proteomes" id="UP001396898"/>
    </source>
</evidence>
<reference evidence="9 10" key="1">
    <citation type="submission" date="2023-01" db="EMBL/GenBank/DDBJ databases">
        <title>Analysis of 21 Apiospora genomes using comparative genomics revels a genus with tremendous synthesis potential of carbohydrate active enzymes and secondary metabolites.</title>
        <authorList>
            <person name="Sorensen T."/>
        </authorList>
    </citation>
    <scope>NUCLEOTIDE SEQUENCE [LARGE SCALE GENOMIC DNA]</scope>
    <source>
        <strain evidence="9 10">CBS 20057</strain>
    </source>
</reference>
<feature type="transmembrane region" description="Helical" evidence="7">
    <location>
        <begin position="140"/>
        <end position="160"/>
    </location>
</feature>
<feature type="transmembrane region" description="Helical" evidence="7">
    <location>
        <begin position="222"/>
        <end position="242"/>
    </location>
</feature>
<evidence type="ECO:0000256" key="5">
    <source>
        <dbReference type="ARBA" id="ARBA00038359"/>
    </source>
</evidence>
<evidence type="ECO:0000256" key="6">
    <source>
        <dbReference type="SAM" id="MobiDB-lite"/>
    </source>
</evidence>
<gene>
    <name evidence="9" type="ORF">PG991_007752</name>
</gene>
<sequence>MAANKISATQTSMTEAWVEYVIGISALIIRVFSRCKIIVGWKWHVDDYLAVLAIALFTMEVIMCQIMTDVGGDTERLGTTTGVTEEMALSMTPQARDDAEAGAKWLFASWYVYVSMIWSLKGIMLAFFSRLTKTLPEALLVKRVSVICVVAYLVTIAVITDHCRPIRRLWQVYPYAGDDCTQNISKYYALVTTNVVTDLMIIYIPIPVLWRLQTTMTRKLKFGMMFCAGGFIIICTILRCVICLRHPERLDLGLNWSIRETVVAILATNFPSIKPTYVHYCTRRRKSWRSDYSQGTDLMDFDGAGFHELSDLSGSGHSRRETLSPSRSSGAGPRRSVGSDYTIRITDLSMESLL</sequence>
<dbReference type="EMBL" id="JAQQWI010000010">
    <property type="protein sequence ID" value="KAK8018562.1"/>
    <property type="molecule type" value="Genomic_DNA"/>
</dbReference>
<evidence type="ECO:0000256" key="7">
    <source>
        <dbReference type="SAM" id="Phobius"/>
    </source>
</evidence>
<proteinExistence type="inferred from homology"/>
<dbReference type="Proteomes" id="UP001396898">
    <property type="component" value="Unassembled WGS sequence"/>
</dbReference>
<keyword evidence="4 7" id="KW-0472">Membrane</keyword>
<keyword evidence="2 7" id="KW-0812">Transmembrane</keyword>
<dbReference type="InterPro" id="IPR052337">
    <property type="entry name" value="SAT4-like"/>
</dbReference>
<keyword evidence="10" id="KW-1185">Reference proteome</keyword>
<evidence type="ECO:0000313" key="9">
    <source>
        <dbReference type="EMBL" id="KAK8018562.1"/>
    </source>
</evidence>
<dbReference type="InterPro" id="IPR049326">
    <property type="entry name" value="Rhodopsin_dom_fungi"/>
</dbReference>
<keyword evidence="3 7" id="KW-1133">Transmembrane helix</keyword>
<comment type="subcellular location">
    <subcellularLocation>
        <location evidence="1">Membrane</location>
        <topology evidence="1">Multi-pass membrane protein</topology>
    </subcellularLocation>
</comment>
<comment type="similarity">
    <text evidence="5">Belongs to the SAT4 family.</text>
</comment>
<name>A0ABR1RUQ3_9PEZI</name>